<dbReference type="SMART" id="SM00283">
    <property type="entry name" value="MA"/>
    <property type="match status" value="1"/>
</dbReference>
<dbReference type="HOGENOM" id="CLU_518678_0_0_0"/>
<feature type="domain" description="Methyl-accepting transducer" evidence="3">
    <location>
        <begin position="53"/>
        <end position="270"/>
    </location>
</feature>
<sequence>MNPTLPEPSREVLRDLLDLLDAADGALRSFAREQREDLRLSRTDAAGLLAELEGNRSSLERACGEMEGSRRTSSALVGEAEDLKNRLEDTVARGNESARIMEEATESLEAMNRSFQGVQSLVASLAGVAVEVAGMLSGIEKVAKQTNLLALNAAIEAARAGEHGRGFAVVADEVRKLAGESTVITKRIGALMGTLGERTAETRSVLEDFRENKERTVEGIHSGRRTLQASLEGLSDASKRLDAMAKQVKAQDRTEGTVLEETCAIGHRIREVLALSAVQDRRNRSLVETADRCAAEGQERFARIQALRRSPEVRALDRGRGILAVGHDDAYAPWVSLSGGVSEGTGVETARRAAKALGLTPRFVGAPWARVFPLLVEGDIDVILNAGWPNSYFDAFPVAATRPYGRMQTRIYGANRDGLGRPRRIDLDPRNLSGRSIGVQRGGTGNLIALLRSRGARVTEMEDDAASFAEHLWGRLDGVAAETRVADHLNRTRFDGAFVPLGDPLEDIQVVCLVHRDRRDLLERLNSVLA</sequence>
<name>E3CYN8_9BACT</name>
<accession>E3CYN8</accession>
<evidence type="ECO:0000256" key="1">
    <source>
        <dbReference type="ARBA" id="ARBA00023224"/>
    </source>
</evidence>
<dbReference type="Pfam" id="PF00497">
    <property type="entry name" value="SBP_bac_3"/>
    <property type="match status" value="1"/>
</dbReference>
<evidence type="ECO:0000313" key="4">
    <source>
        <dbReference type="EMBL" id="EFQ22769.1"/>
    </source>
</evidence>
<organism evidence="4 5">
    <name type="scientific">Aminomonas paucivorans DSM 12260</name>
    <dbReference type="NCBI Taxonomy" id="584708"/>
    <lineage>
        <taxon>Bacteria</taxon>
        <taxon>Thermotogati</taxon>
        <taxon>Synergistota</taxon>
        <taxon>Synergistia</taxon>
        <taxon>Synergistales</taxon>
        <taxon>Synergistaceae</taxon>
        <taxon>Aminomonas</taxon>
    </lineage>
</organism>
<dbReference type="Gene3D" id="3.40.190.10">
    <property type="entry name" value="Periplasmic binding protein-like II"/>
    <property type="match status" value="2"/>
</dbReference>
<dbReference type="PaxDb" id="584708-Apau_0334"/>
<dbReference type="InterPro" id="IPR001638">
    <property type="entry name" value="Solute-binding_3/MltF_N"/>
</dbReference>
<dbReference type="eggNOG" id="COG0834">
    <property type="taxonomic scope" value="Bacteria"/>
</dbReference>
<dbReference type="SUPFAM" id="SSF53850">
    <property type="entry name" value="Periplasmic binding protein-like II"/>
    <property type="match status" value="1"/>
</dbReference>
<evidence type="ECO:0000259" key="3">
    <source>
        <dbReference type="PROSITE" id="PS50111"/>
    </source>
</evidence>
<dbReference type="PANTHER" id="PTHR32089:SF112">
    <property type="entry name" value="LYSOZYME-LIKE PROTEIN-RELATED"/>
    <property type="match status" value="1"/>
</dbReference>
<dbReference type="Pfam" id="PF00015">
    <property type="entry name" value="MCPsignal"/>
    <property type="match status" value="1"/>
</dbReference>
<keyword evidence="5" id="KW-1185">Reference proteome</keyword>
<dbReference type="GO" id="GO:0016020">
    <property type="term" value="C:membrane"/>
    <property type="evidence" value="ECO:0007669"/>
    <property type="project" value="InterPro"/>
</dbReference>
<dbReference type="PROSITE" id="PS50111">
    <property type="entry name" value="CHEMOTAXIS_TRANSDUC_2"/>
    <property type="match status" value="1"/>
</dbReference>
<dbReference type="GO" id="GO:0007165">
    <property type="term" value="P:signal transduction"/>
    <property type="evidence" value="ECO:0007669"/>
    <property type="project" value="UniProtKB-KW"/>
</dbReference>
<dbReference type="InterPro" id="IPR004089">
    <property type="entry name" value="MCPsignal_dom"/>
</dbReference>
<proteinExistence type="predicted"/>
<dbReference type="SUPFAM" id="SSF58104">
    <property type="entry name" value="Methyl-accepting chemotaxis protein (MCP) signaling domain"/>
    <property type="match status" value="1"/>
</dbReference>
<dbReference type="eggNOG" id="COG0840">
    <property type="taxonomic scope" value="Bacteria"/>
</dbReference>
<evidence type="ECO:0000313" key="5">
    <source>
        <dbReference type="Proteomes" id="UP000005096"/>
    </source>
</evidence>
<dbReference type="STRING" id="584708.Apau_0334"/>
<reference evidence="4 5" key="1">
    <citation type="journal article" date="2010" name="Stand. Genomic Sci.">
        <title>Non-contiguous finished genome sequence of Aminomonas paucivorans type strain (GLU-3).</title>
        <authorList>
            <person name="Pitluck S."/>
            <person name="Yasawong M."/>
            <person name="Held B."/>
            <person name="Lapidus A."/>
            <person name="Nolan M."/>
            <person name="Copeland A."/>
            <person name="Lucas S."/>
            <person name="Del Rio T.G."/>
            <person name="Tice H."/>
            <person name="Cheng J.F."/>
            <person name="Chertkov O."/>
            <person name="Goodwin L."/>
            <person name="Tapia R."/>
            <person name="Han C."/>
            <person name="Liolios K."/>
            <person name="Ivanova N."/>
            <person name="Mavromatis K."/>
            <person name="Ovchinnikova G."/>
            <person name="Pati A."/>
            <person name="Chen A."/>
            <person name="Palaniappan K."/>
            <person name="Land M."/>
            <person name="Hauser L."/>
            <person name="Chang Y.J."/>
            <person name="Jeffries C.D."/>
            <person name="Pukall R."/>
            <person name="Spring S."/>
            <person name="Rohde M."/>
            <person name="Sikorski J."/>
            <person name="Goker M."/>
            <person name="Woyke T."/>
            <person name="Bristow J."/>
            <person name="Eisen J.A."/>
            <person name="Markowitz V."/>
            <person name="Hugenholtz P."/>
            <person name="Kyrpides N.C."/>
            <person name="Klenk H.P."/>
        </authorList>
    </citation>
    <scope>NUCLEOTIDE SEQUENCE [LARGE SCALE GENOMIC DNA]</scope>
    <source>
        <strain evidence="4 5">DSM 12260</strain>
    </source>
</reference>
<dbReference type="PANTHER" id="PTHR32089">
    <property type="entry name" value="METHYL-ACCEPTING CHEMOTAXIS PROTEIN MCPB"/>
    <property type="match status" value="1"/>
</dbReference>
<gene>
    <name evidence="4" type="ORF">Apau_0334</name>
</gene>
<keyword evidence="1 2" id="KW-0807">Transducer</keyword>
<dbReference type="Gene3D" id="1.10.287.950">
    <property type="entry name" value="Methyl-accepting chemotaxis protein"/>
    <property type="match status" value="1"/>
</dbReference>
<dbReference type="AlphaFoldDB" id="E3CYN8"/>
<protein>
    <submittedName>
        <fullName evidence="4">Methyl-accepting chemotaxis sensory transducer</fullName>
    </submittedName>
</protein>
<dbReference type="Proteomes" id="UP000005096">
    <property type="component" value="Chromosome"/>
</dbReference>
<evidence type="ECO:0000256" key="2">
    <source>
        <dbReference type="PROSITE-ProRule" id="PRU00284"/>
    </source>
</evidence>
<dbReference type="EMBL" id="CM001022">
    <property type="protein sequence ID" value="EFQ22769.1"/>
    <property type="molecule type" value="Genomic_DNA"/>
</dbReference>